<dbReference type="Proteomes" id="UP001610818">
    <property type="component" value="Unassembled WGS sequence"/>
</dbReference>
<comment type="caution">
    <text evidence="5">The sequence shown here is derived from an EMBL/GenBank/DDBJ whole genome shotgun (WGS) entry which is preliminary data.</text>
</comment>
<gene>
    <name evidence="5" type="ORF">ACH4F9_01315</name>
</gene>
<dbReference type="InterPro" id="IPR035940">
    <property type="entry name" value="CAP_sf"/>
</dbReference>
<feature type="domain" description="SCP" evidence="3">
    <location>
        <begin position="435"/>
        <end position="549"/>
    </location>
</feature>
<evidence type="ECO:0000256" key="2">
    <source>
        <dbReference type="SAM" id="MobiDB-lite"/>
    </source>
</evidence>
<reference evidence="5 6" key="1">
    <citation type="submission" date="2024-10" db="EMBL/GenBank/DDBJ databases">
        <title>The Natural Products Discovery Center: Release of the First 8490 Sequenced Strains for Exploring Actinobacteria Biosynthetic Diversity.</title>
        <authorList>
            <person name="Kalkreuter E."/>
            <person name="Kautsar S.A."/>
            <person name="Yang D."/>
            <person name="Bader C.D."/>
            <person name="Teijaro C.N."/>
            <person name="Fluegel L."/>
            <person name="Davis C.M."/>
            <person name="Simpson J.R."/>
            <person name="Lauterbach L."/>
            <person name="Steele A.D."/>
            <person name="Gui C."/>
            <person name="Meng S."/>
            <person name="Li G."/>
            <person name="Viehrig K."/>
            <person name="Ye F."/>
            <person name="Su P."/>
            <person name="Kiefer A.F."/>
            <person name="Nichols A."/>
            <person name="Cepeda A.J."/>
            <person name="Yan W."/>
            <person name="Fan B."/>
            <person name="Jiang Y."/>
            <person name="Adhikari A."/>
            <person name="Zheng C.-J."/>
            <person name="Schuster L."/>
            <person name="Cowan T.M."/>
            <person name="Smanski M.J."/>
            <person name="Chevrette M.G."/>
            <person name="De Carvalho L.P.S."/>
            <person name="Shen B."/>
        </authorList>
    </citation>
    <scope>NUCLEOTIDE SEQUENCE [LARGE SCALE GENOMIC DNA]</scope>
    <source>
        <strain evidence="5 6">NPDC017990</strain>
    </source>
</reference>
<dbReference type="InterPro" id="IPR000838">
    <property type="entry name" value="RNA_pol_sigma70_ECF_CS"/>
</dbReference>
<evidence type="ECO:0000256" key="1">
    <source>
        <dbReference type="RuleBase" id="RU000716"/>
    </source>
</evidence>
<keyword evidence="6" id="KW-1185">Reference proteome</keyword>
<dbReference type="Pfam" id="PF04542">
    <property type="entry name" value="Sigma70_r2"/>
    <property type="match status" value="1"/>
</dbReference>
<accession>A0ABW7QHF6</accession>
<dbReference type="NCBIfam" id="TIGR02937">
    <property type="entry name" value="sigma70-ECF"/>
    <property type="match status" value="1"/>
</dbReference>
<dbReference type="PANTHER" id="PTHR31157">
    <property type="entry name" value="SCP DOMAIN-CONTAINING PROTEIN"/>
    <property type="match status" value="1"/>
</dbReference>
<evidence type="ECO:0000259" key="3">
    <source>
        <dbReference type="Pfam" id="PF00188"/>
    </source>
</evidence>
<sequence length="552" mass="58759">MIGEHDPLVTAAQTGDQQAQDDLVAGYLPLVYNIVGRALDGHADVDDVVQETMLRALAGLSSLRDPASFRSWLVAIAMNEIRRHWQQRASGQKSPSPLHEEHDVVDPGADFVDLTIIRLGLVGQRREVAEATRWLDTDDRALLSLWWLEVSGELTRAEVAAAMELPTQHATVRVQRMKTQLETARIVVRALAAEPRCPYLSDVAATWDGTPSSLWRKRLARHVRDCAMCSGHGAGLVLAERLLVGVALVPPTAALAAPGAIRAASAADAHHLAGSPHISPGAHTTAGNDPHTTAGNTYEISGARSAPARHAAQRHHRMPRKGRTVAAGLAVLVVATGVIYSATRPSDDEQTEAKTLTASQPPSPAAPTTTASKPSKSPSASPGKTRKPSPKATPSKAKSKAPKPKATPKPTRTSSPPRAPQAPAGNSSFSQEVTRLVNAERAKSGCGAVTLNSKLNDAAQGHSEDMAERDFFDHTNPDGKDPGDRVTAAGYRWSTYGENIAAGQRTPAAVMDSWMNSSGHKANILNCSFKEIGIGYRQGSGGPWWTQNFGAR</sequence>
<organism evidence="5 6">
    <name type="scientific">Streptomyces longisporoflavus</name>
    <dbReference type="NCBI Taxonomy" id="28044"/>
    <lineage>
        <taxon>Bacteria</taxon>
        <taxon>Bacillati</taxon>
        <taxon>Actinomycetota</taxon>
        <taxon>Actinomycetes</taxon>
        <taxon>Kitasatosporales</taxon>
        <taxon>Streptomycetaceae</taxon>
        <taxon>Streptomyces</taxon>
    </lineage>
</organism>
<dbReference type="PANTHER" id="PTHR31157:SF1">
    <property type="entry name" value="SCP DOMAIN-CONTAINING PROTEIN"/>
    <property type="match status" value="1"/>
</dbReference>
<dbReference type="InterPro" id="IPR013325">
    <property type="entry name" value="RNA_pol_sigma_r2"/>
</dbReference>
<protein>
    <recommendedName>
        <fullName evidence="1">RNA polymerase sigma factor</fullName>
    </recommendedName>
</protein>
<evidence type="ECO:0000313" key="5">
    <source>
        <dbReference type="EMBL" id="MFH8543630.1"/>
    </source>
</evidence>
<keyword evidence="1" id="KW-0804">Transcription</keyword>
<dbReference type="PROSITE" id="PS01063">
    <property type="entry name" value="SIGMA70_ECF"/>
    <property type="match status" value="1"/>
</dbReference>
<feature type="compositionally biased region" description="Polar residues" evidence="2">
    <location>
        <begin position="285"/>
        <end position="298"/>
    </location>
</feature>
<feature type="region of interest" description="Disordered" evidence="2">
    <location>
        <begin position="272"/>
        <end position="298"/>
    </location>
</feature>
<evidence type="ECO:0000313" key="6">
    <source>
        <dbReference type="Proteomes" id="UP001610818"/>
    </source>
</evidence>
<dbReference type="Gene3D" id="1.10.1740.10">
    <property type="match status" value="1"/>
</dbReference>
<evidence type="ECO:0000259" key="4">
    <source>
        <dbReference type="Pfam" id="PF04542"/>
    </source>
</evidence>
<feature type="region of interest" description="Disordered" evidence="2">
    <location>
        <begin position="344"/>
        <end position="430"/>
    </location>
</feature>
<feature type="compositionally biased region" description="Low complexity" evidence="2">
    <location>
        <begin position="366"/>
        <end position="383"/>
    </location>
</feature>
<dbReference type="SUPFAM" id="SSF88946">
    <property type="entry name" value="Sigma2 domain of RNA polymerase sigma factors"/>
    <property type="match status" value="1"/>
</dbReference>
<dbReference type="Pfam" id="PF00188">
    <property type="entry name" value="CAP"/>
    <property type="match status" value="1"/>
</dbReference>
<feature type="domain" description="RNA polymerase sigma-70 region 2" evidence="4">
    <location>
        <begin position="23"/>
        <end position="89"/>
    </location>
</feature>
<dbReference type="InterPro" id="IPR014284">
    <property type="entry name" value="RNA_pol_sigma-70_dom"/>
</dbReference>
<keyword evidence="1" id="KW-0238">DNA-binding</keyword>
<dbReference type="InterPro" id="IPR007627">
    <property type="entry name" value="RNA_pol_sigma70_r2"/>
</dbReference>
<dbReference type="InterPro" id="IPR014044">
    <property type="entry name" value="CAP_dom"/>
</dbReference>
<dbReference type="Gene3D" id="3.40.33.10">
    <property type="entry name" value="CAP"/>
    <property type="match status" value="1"/>
</dbReference>
<dbReference type="CDD" id="cd05379">
    <property type="entry name" value="CAP_bacterial"/>
    <property type="match status" value="1"/>
</dbReference>
<keyword evidence="1" id="KW-0805">Transcription regulation</keyword>
<keyword evidence="1" id="KW-0731">Sigma factor</keyword>
<dbReference type="RefSeq" id="WP_397706883.1">
    <property type="nucleotide sequence ID" value="NZ_JBIRGN010000001.1"/>
</dbReference>
<dbReference type="SUPFAM" id="SSF55797">
    <property type="entry name" value="PR-1-like"/>
    <property type="match status" value="1"/>
</dbReference>
<comment type="similarity">
    <text evidence="1">Belongs to the sigma-70 factor family. ECF subfamily.</text>
</comment>
<name>A0ABW7QHF6_9ACTN</name>
<proteinExistence type="inferred from homology"/>
<dbReference type="EMBL" id="JBIRGQ010000001">
    <property type="protein sequence ID" value="MFH8543630.1"/>
    <property type="molecule type" value="Genomic_DNA"/>
</dbReference>